<gene>
    <name evidence="3" type="ORF">CGI_10024577</name>
</gene>
<dbReference type="Gene3D" id="3.30.1140.40">
    <property type="entry name" value="Tctex-1"/>
    <property type="match status" value="1"/>
</dbReference>
<reference evidence="3" key="1">
    <citation type="journal article" date="2012" name="Nature">
        <title>The oyster genome reveals stress adaptation and complexity of shell formation.</title>
        <authorList>
            <person name="Zhang G."/>
            <person name="Fang X."/>
            <person name="Guo X."/>
            <person name="Li L."/>
            <person name="Luo R."/>
            <person name="Xu F."/>
            <person name="Yang P."/>
            <person name="Zhang L."/>
            <person name="Wang X."/>
            <person name="Qi H."/>
            <person name="Xiong Z."/>
            <person name="Que H."/>
            <person name="Xie Y."/>
            <person name="Holland P.W."/>
            <person name="Paps J."/>
            <person name="Zhu Y."/>
            <person name="Wu F."/>
            <person name="Chen Y."/>
            <person name="Wang J."/>
            <person name="Peng C."/>
            <person name="Meng J."/>
            <person name="Yang L."/>
            <person name="Liu J."/>
            <person name="Wen B."/>
            <person name="Zhang N."/>
            <person name="Huang Z."/>
            <person name="Zhu Q."/>
            <person name="Feng Y."/>
            <person name="Mount A."/>
            <person name="Hedgecock D."/>
            <person name="Xu Z."/>
            <person name="Liu Y."/>
            <person name="Domazet-Loso T."/>
            <person name="Du Y."/>
            <person name="Sun X."/>
            <person name="Zhang S."/>
            <person name="Liu B."/>
            <person name="Cheng P."/>
            <person name="Jiang X."/>
            <person name="Li J."/>
            <person name="Fan D."/>
            <person name="Wang W."/>
            <person name="Fu W."/>
            <person name="Wang T."/>
            <person name="Wang B."/>
            <person name="Zhang J."/>
            <person name="Peng Z."/>
            <person name="Li Y."/>
            <person name="Li N."/>
            <person name="Wang J."/>
            <person name="Chen M."/>
            <person name="He Y."/>
            <person name="Tan F."/>
            <person name="Song X."/>
            <person name="Zheng Q."/>
            <person name="Huang R."/>
            <person name="Yang H."/>
            <person name="Du X."/>
            <person name="Chen L."/>
            <person name="Yang M."/>
            <person name="Gaffney P.M."/>
            <person name="Wang S."/>
            <person name="Luo L."/>
            <person name="She Z."/>
            <person name="Ming Y."/>
            <person name="Huang W."/>
            <person name="Zhang S."/>
            <person name="Huang B."/>
            <person name="Zhang Y."/>
            <person name="Qu T."/>
            <person name="Ni P."/>
            <person name="Miao G."/>
            <person name="Wang J."/>
            <person name="Wang Q."/>
            <person name="Steinberg C.E."/>
            <person name="Wang H."/>
            <person name="Li N."/>
            <person name="Qian L."/>
            <person name="Zhang G."/>
            <person name="Li Y."/>
            <person name="Yang H."/>
            <person name="Liu X."/>
            <person name="Wang J."/>
            <person name="Yin Y."/>
            <person name="Wang J."/>
        </authorList>
    </citation>
    <scope>NUCLEOTIDE SEQUENCE [LARGE SCALE GENOMIC DNA]</scope>
    <source>
        <strain evidence="3">05x7-T-G4-1.051#20</strain>
    </source>
</reference>
<protein>
    <submittedName>
        <fullName evidence="3">Tctex1 domain-containing protein 1-B</fullName>
    </submittedName>
</protein>
<dbReference type="PANTHER" id="PTHR21255">
    <property type="entry name" value="T-COMPLEX-ASSOCIATED-TESTIS-EXPRESSED 1/ DYNEIN LIGHT CHAIN"/>
    <property type="match status" value="1"/>
</dbReference>
<dbReference type="GO" id="GO:0005868">
    <property type="term" value="C:cytoplasmic dynein complex"/>
    <property type="evidence" value="ECO:0007669"/>
    <property type="project" value="TreeGrafter"/>
</dbReference>
<dbReference type="KEGG" id="crg:105326703"/>
<dbReference type="GO" id="GO:0007018">
    <property type="term" value="P:microtubule-based movement"/>
    <property type="evidence" value="ECO:0007669"/>
    <property type="project" value="TreeGrafter"/>
</dbReference>
<organism evidence="3">
    <name type="scientific">Magallana gigas</name>
    <name type="common">Pacific oyster</name>
    <name type="synonym">Crassostrea gigas</name>
    <dbReference type="NCBI Taxonomy" id="29159"/>
    <lineage>
        <taxon>Eukaryota</taxon>
        <taxon>Metazoa</taxon>
        <taxon>Spiralia</taxon>
        <taxon>Lophotrochozoa</taxon>
        <taxon>Mollusca</taxon>
        <taxon>Bivalvia</taxon>
        <taxon>Autobranchia</taxon>
        <taxon>Pteriomorphia</taxon>
        <taxon>Ostreida</taxon>
        <taxon>Ostreoidea</taxon>
        <taxon>Ostreidae</taxon>
        <taxon>Magallana</taxon>
    </lineage>
</organism>
<evidence type="ECO:0000313" key="3">
    <source>
        <dbReference type="EMBL" id="EKC39174.1"/>
    </source>
</evidence>
<dbReference type="InterPro" id="IPR005334">
    <property type="entry name" value="Tctex-1-like"/>
</dbReference>
<dbReference type="GO" id="GO:0045505">
    <property type="term" value="F:dynein intermediate chain binding"/>
    <property type="evidence" value="ECO:0007669"/>
    <property type="project" value="TreeGrafter"/>
</dbReference>
<proteinExistence type="inferred from homology"/>
<dbReference type="InterPro" id="IPR038586">
    <property type="entry name" value="Tctex-1-like_sf"/>
</dbReference>
<comment type="similarity">
    <text evidence="1">Belongs to the dynein light chain Tctex-type family.</text>
</comment>
<evidence type="ECO:0000256" key="2">
    <source>
        <dbReference type="SAM" id="MobiDB-lite"/>
    </source>
</evidence>
<accession>K1R6K1</accession>
<dbReference type="EMBL" id="JH816189">
    <property type="protein sequence ID" value="EKC39174.1"/>
    <property type="molecule type" value="Genomic_DNA"/>
</dbReference>
<dbReference type="InParanoid" id="K1R6K1"/>
<sequence>MDNMSRHKRSLTAPPSGSNEHLDSIKPSVSISEPVLKISLGDRKKSMTPSLRSRGSGSGGPTLGVSSARRFSRRMSTRAPIKREDTQGSSLNLQSVSLRQEPTYKMAPEVKFSARSVEDIIKETLHRSLENYTYDKRQTPTFGKILSDDIKDRVKRLNFDRYKIVCLLVIGEQQGQGLQMSSRCQWFPDTDTFASYTFKNSDIFCACTVYGIYAE</sequence>
<dbReference type="PANTHER" id="PTHR21255:SF65">
    <property type="entry name" value="TCTEX1 DOMAIN-CONTAINING PROTEIN 2"/>
    <property type="match status" value="1"/>
</dbReference>
<dbReference type="Pfam" id="PF03645">
    <property type="entry name" value="Tctex-1"/>
    <property type="match status" value="1"/>
</dbReference>
<name>K1R6K1_MAGGI</name>
<feature type="region of interest" description="Disordered" evidence="2">
    <location>
        <begin position="1"/>
        <end position="28"/>
    </location>
</feature>
<evidence type="ECO:0000256" key="1">
    <source>
        <dbReference type="ARBA" id="ARBA00005361"/>
    </source>
</evidence>
<dbReference type="AlphaFoldDB" id="K1R6K1"/>
<dbReference type="HOGENOM" id="CLU_097204_4_0_1"/>
<dbReference type="GO" id="GO:0005737">
    <property type="term" value="C:cytoplasm"/>
    <property type="evidence" value="ECO:0007669"/>
    <property type="project" value="TreeGrafter"/>
</dbReference>
<feature type="compositionally biased region" description="Basic residues" evidence="2">
    <location>
        <begin position="1"/>
        <end position="10"/>
    </location>
</feature>
<dbReference type="OrthoDB" id="10260741at2759"/>
<dbReference type="CDD" id="cd21451">
    <property type="entry name" value="DLC-like_TCTEX1D"/>
    <property type="match status" value="1"/>
</dbReference>
<feature type="region of interest" description="Disordered" evidence="2">
    <location>
        <begin position="40"/>
        <end position="88"/>
    </location>
</feature>